<dbReference type="PANTHER" id="PTHR43777:SF1">
    <property type="entry name" value="MOLYBDENUM COFACTOR CYTIDYLYLTRANSFERASE"/>
    <property type="match status" value="1"/>
</dbReference>
<dbReference type="EMBL" id="BAABWU010000011">
    <property type="protein sequence ID" value="GAA6197382.1"/>
    <property type="molecule type" value="Genomic_DNA"/>
</dbReference>
<evidence type="ECO:0000313" key="3">
    <source>
        <dbReference type="EMBL" id="GAA6197382.1"/>
    </source>
</evidence>
<keyword evidence="1" id="KW-0460">Magnesium</keyword>
<dbReference type="Proteomes" id="UP001441944">
    <property type="component" value="Unassembled WGS sequence"/>
</dbReference>
<dbReference type="CDD" id="cd04182">
    <property type="entry name" value="GT_2_like_f"/>
    <property type="match status" value="1"/>
</dbReference>
<dbReference type="InterPro" id="IPR029044">
    <property type="entry name" value="Nucleotide-diphossugar_trans"/>
</dbReference>
<evidence type="ECO:0000313" key="4">
    <source>
        <dbReference type="Proteomes" id="UP001441944"/>
    </source>
</evidence>
<dbReference type="InterPro" id="IPR025877">
    <property type="entry name" value="MobA-like_NTP_Trfase"/>
</dbReference>
<accession>A0ABQ0ANC7</accession>
<gene>
    <name evidence="3" type="ORF">NBRC116598_28260</name>
</gene>
<feature type="domain" description="MobA-like NTP transferase" evidence="2">
    <location>
        <begin position="7"/>
        <end position="163"/>
    </location>
</feature>
<evidence type="ECO:0000259" key="2">
    <source>
        <dbReference type="Pfam" id="PF12804"/>
    </source>
</evidence>
<comment type="caution">
    <text evidence="3">The sequence shown here is derived from an EMBL/GenBank/DDBJ whole genome shotgun (WGS) entry which is preliminary data.</text>
</comment>
<dbReference type="Pfam" id="PF12804">
    <property type="entry name" value="NTP_transf_3"/>
    <property type="match status" value="1"/>
</dbReference>
<name>A0ABQ0ANC7_9RHOB</name>
<dbReference type="SUPFAM" id="SSF53448">
    <property type="entry name" value="Nucleotide-diphospho-sugar transferases"/>
    <property type="match status" value="1"/>
</dbReference>
<organism evidence="3 4">
    <name type="scientific">Pseudophaeobacter arcticus</name>
    <dbReference type="NCBI Taxonomy" id="385492"/>
    <lineage>
        <taxon>Bacteria</taxon>
        <taxon>Pseudomonadati</taxon>
        <taxon>Pseudomonadota</taxon>
        <taxon>Alphaproteobacteria</taxon>
        <taxon>Rhodobacterales</taxon>
        <taxon>Paracoccaceae</taxon>
        <taxon>Pseudophaeobacter</taxon>
    </lineage>
</organism>
<evidence type="ECO:0000256" key="1">
    <source>
        <dbReference type="ARBA" id="ARBA00022842"/>
    </source>
</evidence>
<sequence>MSKIAILLLAAGASARMQGRDKLMEDIEGAPLLSLICSRAAQTELPCYVTLPSPTHPRSSATGSAQVIPVPNAAEGMAASIRTGIAALPPTIDAVMILPCDMPELQTQDLLDLAAHFQGPDGPVLRATASDGTPGHPVLFPRRCFQALSQISGDQGARAVLQGQNLQLVALPGQRAVTDLDTPEAWARWRAAR</sequence>
<dbReference type="RefSeq" id="WP_353400999.1">
    <property type="nucleotide sequence ID" value="NZ_BAABWU010000011.1"/>
</dbReference>
<dbReference type="PANTHER" id="PTHR43777">
    <property type="entry name" value="MOLYBDENUM COFACTOR CYTIDYLYLTRANSFERASE"/>
    <property type="match status" value="1"/>
</dbReference>
<keyword evidence="4" id="KW-1185">Reference proteome</keyword>
<proteinExistence type="predicted"/>
<reference evidence="3 4" key="1">
    <citation type="submission" date="2024-04" db="EMBL/GenBank/DDBJ databases">
        <title>Draft genome sequence of Pseudophaeobacter arcticus NBRC 116598.</title>
        <authorList>
            <person name="Miyakawa T."/>
            <person name="Kusuya Y."/>
            <person name="Miura T."/>
        </authorList>
    </citation>
    <scope>NUCLEOTIDE SEQUENCE [LARGE SCALE GENOMIC DNA]</scope>
    <source>
        <strain evidence="3 4">SU-CL00105</strain>
    </source>
</reference>
<protein>
    <submittedName>
        <fullName evidence="3">Nucleotidyltransferase family protein</fullName>
    </submittedName>
</protein>
<dbReference type="Gene3D" id="3.90.550.10">
    <property type="entry name" value="Spore Coat Polysaccharide Biosynthesis Protein SpsA, Chain A"/>
    <property type="match status" value="1"/>
</dbReference>